<sequence>MFKLFRNFLIALLLTFSFSSIVRSETVIRVVDWQSGVGGITNAYADFIEKFEADHPGTKVEYTQYTVTTYNEFLKPALSSGQGPDVFAVYPGPDVDEVVNAGHLVNLSEAADAEWKGWLGNNINIPELGRNGNLYMAPQDAFTEEIWVYNDMIADLGFELPAFGDSYTVDEWVAIGKAAKAKGLDGLMFGPVESWCVLDGFANFVNQQNNNYPTDVLGQAYDGEISWDQPMFRDALNAYKTLHDNGVWRADSLSMDYQVQAWGKWIDREGVGIYCNGDWFISSAPADYNTPDSLGITMMSYPKISNDSPATYNKATGTNLGVNANSANLDLALEFVKLTNSPWASSTFAGYGQIPANLAAVDMDALAASPNLLFNDGIKMLATEGRNTNIYYSQAEPMKHLYDGIMEMFLGVTSVDEVIEKMNKVTGYSG</sequence>
<dbReference type="PANTHER" id="PTHR43649">
    <property type="entry name" value="ARABINOSE-BINDING PROTEIN-RELATED"/>
    <property type="match status" value="1"/>
</dbReference>
<reference evidence="1" key="1">
    <citation type="submission" date="2018-05" db="EMBL/GenBank/DDBJ databases">
        <authorList>
            <person name="Lanie J.A."/>
            <person name="Ng W.-L."/>
            <person name="Kazmierczak K.M."/>
            <person name="Andrzejewski T.M."/>
            <person name="Davidsen T.M."/>
            <person name="Wayne K.J."/>
            <person name="Tettelin H."/>
            <person name="Glass J.I."/>
            <person name="Rusch D."/>
            <person name="Podicherti R."/>
            <person name="Tsui H.-C.T."/>
            <person name="Winkler M.E."/>
        </authorList>
    </citation>
    <scope>NUCLEOTIDE SEQUENCE</scope>
</reference>
<gene>
    <name evidence="1" type="ORF">METZ01_LOCUS62453</name>
</gene>
<evidence type="ECO:0000313" key="1">
    <source>
        <dbReference type="EMBL" id="SVA09599.1"/>
    </source>
</evidence>
<dbReference type="AlphaFoldDB" id="A0A381T1I3"/>
<dbReference type="Pfam" id="PF01547">
    <property type="entry name" value="SBP_bac_1"/>
    <property type="match status" value="1"/>
</dbReference>
<dbReference type="InterPro" id="IPR006059">
    <property type="entry name" value="SBP"/>
</dbReference>
<name>A0A381T1I3_9ZZZZ</name>
<dbReference type="InterPro" id="IPR050490">
    <property type="entry name" value="Bact_solute-bd_prot1"/>
</dbReference>
<organism evidence="1">
    <name type="scientific">marine metagenome</name>
    <dbReference type="NCBI Taxonomy" id="408172"/>
    <lineage>
        <taxon>unclassified sequences</taxon>
        <taxon>metagenomes</taxon>
        <taxon>ecological metagenomes</taxon>
    </lineage>
</organism>
<accession>A0A381T1I3</accession>
<dbReference type="EMBL" id="UINC01003831">
    <property type="protein sequence ID" value="SVA09599.1"/>
    <property type="molecule type" value="Genomic_DNA"/>
</dbReference>
<dbReference type="SUPFAM" id="SSF53850">
    <property type="entry name" value="Periplasmic binding protein-like II"/>
    <property type="match status" value="1"/>
</dbReference>
<proteinExistence type="predicted"/>
<dbReference type="Gene3D" id="3.40.190.10">
    <property type="entry name" value="Periplasmic binding protein-like II"/>
    <property type="match status" value="1"/>
</dbReference>
<protein>
    <submittedName>
        <fullName evidence="1">Uncharacterized protein</fullName>
    </submittedName>
</protein>
<dbReference type="PANTHER" id="PTHR43649:SF12">
    <property type="entry name" value="DIACETYLCHITOBIOSE BINDING PROTEIN DASA"/>
    <property type="match status" value="1"/>
</dbReference>